<dbReference type="Gene3D" id="3.30.230.10">
    <property type="match status" value="1"/>
</dbReference>
<organism evidence="11 12">
    <name type="scientific">Pogona vitticeps</name>
    <name type="common">central bearded dragon</name>
    <dbReference type="NCBI Taxonomy" id="103695"/>
    <lineage>
        <taxon>Eukaryota</taxon>
        <taxon>Metazoa</taxon>
        <taxon>Chordata</taxon>
        <taxon>Craniata</taxon>
        <taxon>Vertebrata</taxon>
        <taxon>Euteleostomi</taxon>
        <taxon>Lepidosauria</taxon>
        <taxon>Squamata</taxon>
        <taxon>Bifurcata</taxon>
        <taxon>Unidentata</taxon>
        <taxon>Episquamata</taxon>
        <taxon>Toxicofera</taxon>
        <taxon>Iguania</taxon>
        <taxon>Acrodonta</taxon>
        <taxon>Agamidae</taxon>
        <taxon>Amphibolurinae</taxon>
        <taxon>Pogona</taxon>
    </lineage>
</organism>
<dbReference type="InParanoid" id="A0A6J0TPH4"/>
<dbReference type="InterPro" id="IPR020568">
    <property type="entry name" value="Ribosomal_Su5_D2-typ_SF"/>
</dbReference>
<evidence type="ECO:0000256" key="9">
    <source>
        <dbReference type="RuleBase" id="RU003823"/>
    </source>
</evidence>
<evidence type="ECO:0000256" key="6">
    <source>
        <dbReference type="ARBA" id="ARBA00039335"/>
    </source>
</evidence>
<dbReference type="Pfam" id="PF03719">
    <property type="entry name" value="Ribosomal_S5_C"/>
    <property type="match status" value="1"/>
</dbReference>
<gene>
    <name evidence="12" type="primary">MRPS5</name>
</gene>
<dbReference type="PANTHER" id="PTHR48277:SF1">
    <property type="entry name" value="MITOCHONDRIAL RIBOSOMAL PROTEIN S5"/>
    <property type="match status" value="1"/>
</dbReference>
<keyword evidence="11" id="KW-1185">Reference proteome</keyword>
<evidence type="ECO:0000313" key="11">
    <source>
        <dbReference type="Proteomes" id="UP001652642"/>
    </source>
</evidence>
<evidence type="ECO:0000256" key="5">
    <source>
        <dbReference type="ARBA" id="ARBA00023274"/>
    </source>
</evidence>
<dbReference type="GO" id="GO:0005743">
    <property type="term" value="C:mitochondrial inner membrane"/>
    <property type="evidence" value="ECO:0007669"/>
    <property type="project" value="UniProtKB-ARBA"/>
</dbReference>
<dbReference type="AlphaFoldDB" id="A0A6J0TPH4"/>
<dbReference type="Proteomes" id="UP001652642">
    <property type="component" value="Chromosome 1"/>
</dbReference>
<comment type="subcellular location">
    <subcellularLocation>
        <location evidence="1">Mitochondrion</location>
    </subcellularLocation>
</comment>
<dbReference type="GO" id="GO:0005763">
    <property type="term" value="C:mitochondrial small ribosomal subunit"/>
    <property type="evidence" value="ECO:0007669"/>
    <property type="project" value="UniProtKB-ARBA"/>
</dbReference>
<keyword evidence="4" id="KW-0496">Mitochondrion</keyword>
<evidence type="ECO:0000256" key="4">
    <source>
        <dbReference type="ARBA" id="ARBA00023128"/>
    </source>
</evidence>
<dbReference type="InterPro" id="IPR005324">
    <property type="entry name" value="Ribosomal_uS5_C"/>
</dbReference>
<dbReference type="PROSITE" id="PS50881">
    <property type="entry name" value="S5_DSRBD"/>
    <property type="match status" value="1"/>
</dbReference>
<dbReference type="Pfam" id="PF00333">
    <property type="entry name" value="Ribosomal_S5"/>
    <property type="match status" value="1"/>
</dbReference>
<dbReference type="GO" id="GO:0003723">
    <property type="term" value="F:RNA binding"/>
    <property type="evidence" value="ECO:0007669"/>
    <property type="project" value="InterPro"/>
</dbReference>
<evidence type="ECO:0000256" key="8">
    <source>
        <dbReference type="PROSITE-ProRule" id="PRU00268"/>
    </source>
</evidence>
<dbReference type="SUPFAM" id="SSF54211">
    <property type="entry name" value="Ribosomal protein S5 domain 2-like"/>
    <property type="match status" value="1"/>
</dbReference>
<sequence>MAVCPGRCKTERVALVTWKSREGKGKGGGKKALTVRWPRGNKKKMAAALASAAQRVCSPWIWRTAWRGCAFIPSHGAHCQYMTLANALQKHCYVSAPPSVTVQQYRQSSFFGKLTADEIWKAVVAQSSSSKNRARGKRTKKKIKLNLNRGQMIGEGRSGILWPGLSAPILNQRSTLGIQRREKEEQGKLMSERLIKREEWEKKMRRKVKKERGFTGASWNGISLGHPDPSPDGETYEDFDSTLIELKTVSTMTAKEGRRRSFSALVVVGNKKGAAGFALGKANVKQNALRKAKNKAIHNLHYIERYNNHTIYHDISSTFHQTTIRMKKQSKGYGLHCHRAIIAMCKLIGIEDMYAKLYGSNNPLNLTKAFFKGLANQKTHQKLADEKSLYVVEFRDECGPLPIVVAKPQGPVREDPEPEDEVSDIIPEWREVKAAQGAKSRWANLKRTIW</sequence>
<dbReference type="InterPro" id="IPR000851">
    <property type="entry name" value="Ribosomal_uS5"/>
</dbReference>
<dbReference type="KEGG" id="pvt:110079571"/>
<evidence type="ECO:0000313" key="12">
    <source>
        <dbReference type="RefSeq" id="XP_020650441.2"/>
    </source>
</evidence>
<dbReference type="RefSeq" id="XP_020650441.2">
    <property type="nucleotide sequence ID" value="XM_020794782.2"/>
</dbReference>
<evidence type="ECO:0000259" key="10">
    <source>
        <dbReference type="PROSITE" id="PS50881"/>
    </source>
</evidence>
<dbReference type="PANTHER" id="PTHR48277">
    <property type="entry name" value="MITOCHONDRIAL RIBOSOMAL PROTEIN S5"/>
    <property type="match status" value="1"/>
</dbReference>
<evidence type="ECO:0000256" key="7">
    <source>
        <dbReference type="ARBA" id="ARBA00041606"/>
    </source>
</evidence>
<protein>
    <recommendedName>
        <fullName evidence="6">Small ribosomal subunit protein uS5m</fullName>
    </recommendedName>
    <alternativeName>
        <fullName evidence="7">28S ribosomal protein S5, mitochondrial</fullName>
    </alternativeName>
</protein>
<proteinExistence type="inferred from homology"/>
<evidence type="ECO:0000256" key="2">
    <source>
        <dbReference type="ARBA" id="ARBA00008945"/>
    </source>
</evidence>
<dbReference type="Gene3D" id="3.30.160.20">
    <property type="match status" value="1"/>
</dbReference>
<dbReference type="GeneID" id="110079571"/>
<accession>A0A6J0TPH4</accession>
<reference evidence="11" key="1">
    <citation type="submission" date="2025-05" db="UniProtKB">
        <authorList>
            <consortium name="RefSeq"/>
        </authorList>
    </citation>
    <scope>NUCLEOTIDE SEQUENCE [LARGE SCALE GENOMIC DNA]</scope>
</reference>
<evidence type="ECO:0000256" key="3">
    <source>
        <dbReference type="ARBA" id="ARBA00022980"/>
    </source>
</evidence>
<dbReference type="OrthoDB" id="309483at2759"/>
<keyword evidence="5 8" id="KW-0687">Ribonucleoprotein</keyword>
<dbReference type="GO" id="GO:0006412">
    <property type="term" value="P:translation"/>
    <property type="evidence" value="ECO:0007669"/>
    <property type="project" value="InterPro"/>
</dbReference>
<dbReference type="GO" id="GO:0003735">
    <property type="term" value="F:structural constituent of ribosome"/>
    <property type="evidence" value="ECO:0007669"/>
    <property type="project" value="UniProtKB-UniRule"/>
</dbReference>
<dbReference type="CTD" id="64969"/>
<dbReference type="InterPro" id="IPR014721">
    <property type="entry name" value="Ribsml_uS5_D2-typ_fold_subgr"/>
</dbReference>
<name>A0A6J0TPH4_9SAUR</name>
<dbReference type="InterPro" id="IPR048584">
    <property type="entry name" value="Ribosomal_uS5m_N"/>
</dbReference>
<comment type="similarity">
    <text evidence="2 9">Belongs to the universal ribosomal protein uS5 family.</text>
</comment>
<dbReference type="Pfam" id="PF21251">
    <property type="entry name" value="Ribosomal_uS5m_N"/>
    <property type="match status" value="1"/>
</dbReference>
<keyword evidence="3 8" id="KW-0689">Ribosomal protein</keyword>
<dbReference type="InterPro" id="IPR013810">
    <property type="entry name" value="Ribosomal_uS5_N"/>
</dbReference>
<feature type="domain" description="S5 DRBM" evidence="10">
    <location>
        <begin position="239"/>
        <end position="303"/>
    </location>
</feature>
<evidence type="ECO:0000256" key="1">
    <source>
        <dbReference type="ARBA" id="ARBA00004173"/>
    </source>
</evidence>
<reference evidence="12" key="2">
    <citation type="submission" date="2025-08" db="UniProtKB">
        <authorList>
            <consortium name="RefSeq"/>
        </authorList>
    </citation>
    <scope>IDENTIFICATION</scope>
</reference>
<dbReference type="SUPFAM" id="SSF54768">
    <property type="entry name" value="dsRNA-binding domain-like"/>
    <property type="match status" value="1"/>
</dbReference>